<dbReference type="InterPro" id="IPR001206">
    <property type="entry name" value="Diacylglycerol_kinase_cat_dom"/>
</dbReference>
<feature type="domain" description="DAGKc" evidence="1">
    <location>
        <begin position="100"/>
        <end position="262"/>
    </location>
</feature>
<dbReference type="Gene3D" id="2.60.200.40">
    <property type="match status" value="1"/>
</dbReference>
<dbReference type="InParanoid" id="A0A084QUX4"/>
<dbReference type="STRING" id="1283841.A0A084QUX4"/>
<evidence type="ECO:0000313" key="2">
    <source>
        <dbReference type="EMBL" id="KFA67759.1"/>
    </source>
</evidence>
<dbReference type="GO" id="GO:0016020">
    <property type="term" value="C:membrane"/>
    <property type="evidence" value="ECO:0007669"/>
    <property type="project" value="TreeGrafter"/>
</dbReference>
<dbReference type="EMBL" id="KL660108">
    <property type="protein sequence ID" value="KFA67759.1"/>
    <property type="molecule type" value="Genomic_DNA"/>
</dbReference>
<evidence type="ECO:0000313" key="3">
    <source>
        <dbReference type="Proteomes" id="UP000028524"/>
    </source>
</evidence>
<organism evidence="2 3">
    <name type="scientific">Stachybotrys chlorohalonatus (strain IBT 40285)</name>
    <dbReference type="NCBI Taxonomy" id="1283841"/>
    <lineage>
        <taxon>Eukaryota</taxon>
        <taxon>Fungi</taxon>
        <taxon>Dikarya</taxon>
        <taxon>Ascomycota</taxon>
        <taxon>Pezizomycotina</taxon>
        <taxon>Sordariomycetes</taxon>
        <taxon>Hypocreomycetidae</taxon>
        <taxon>Hypocreales</taxon>
        <taxon>Stachybotryaceae</taxon>
        <taxon>Stachybotrys</taxon>
    </lineage>
</organism>
<dbReference type="Gene3D" id="3.40.50.10330">
    <property type="entry name" value="Probable inorganic polyphosphate/atp-NAD kinase, domain 1"/>
    <property type="match status" value="1"/>
</dbReference>
<dbReference type="GO" id="GO:0046512">
    <property type="term" value="P:sphingosine biosynthetic process"/>
    <property type="evidence" value="ECO:0007669"/>
    <property type="project" value="TreeGrafter"/>
</dbReference>
<keyword evidence="3" id="KW-1185">Reference proteome</keyword>
<dbReference type="SUPFAM" id="SSF111331">
    <property type="entry name" value="NAD kinase/diacylglycerol kinase-like"/>
    <property type="match status" value="1"/>
</dbReference>
<dbReference type="AlphaFoldDB" id="A0A084QUX4"/>
<dbReference type="PANTHER" id="PTHR12358">
    <property type="entry name" value="SPHINGOSINE KINASE"/>
    <property type="match status" value="1"/>
</dbReference>
<dbReference type="PROSITE" id="PS50146">
    <property type="entry name" value="DAGK"/>
    <property type="match status" value="1"/>
</dbReference>
<dbReference type="Pfam" id="PF00781">
    <property type="entry name" value="DAGK_cat"/>
    <property type="match status" value="1"/>
</dbReference>
<protein>
    <recommendedName>
        <fullName evidence="1">DAGKc domain-containing protein</fullName>
    </recommendedName>
</protein>
<dbReference type="Proteomes" id="UP000028524">
    <property type="component" value="Unassembled WGS sequence"/>
</dbReference>
<dbReference type="InterPro" id="IPR016064">
    <property type="entry name" value="NAD/diacylglycerol_kinase_sf"/>
</dbReference>
<dbReference type="OrthoDB" id="3853857at2759"/>
<dbReference type="InterPro" id="IPR017438">
    <property type="entry name" value="ATP-NAD_kinase_N"/>
</dbReference>
<dbReference type="OMA" id="YGFHASI"/>
<dbReference type="GO" id="GO:0001727">
    <property type="term" value="F:lipid kinase activity"/>
    <property type="evidence" value="ECO:0007669"/>
    <property type="project" value="TreeGrafter"/>
</dbReference>
<name>A0A084QUX4_STAC4</name>
<gene>
    <name evidence="2" type="ORF">S40285_00899</name>
</gene>
<evidence type="ECO:0000259" key="1">
    <source>
        <dbReference type="PROSITE" id="PS50146"/>
    </source>
</evidence>
<proteinExistence type="predicted"/>
<dbReference type="InterPro" id="IPR050187">
    <property type="entry name" value="Lipid_Phosphate_FormReg"/>
</dbReference>
<dbReference type="PANTHER" id="PTHR12358:SF108">
    <property type="entry name" value="DAGKC DOMAIN-CONTAINING PROTEIN"/>
    <property type="match status" value="1"/>
</dbReference>
<sequence>MAAPIETPMASPVSEVQVNDGALTWKDATGTAGTTGPLKLDELILVLKSEEGHIICGLKEQTDSKESPYQFVLLSTNHVPDCLQSFELPELPSYLRHDESNEVDVIVSTNSGLKMSLPFWQSVLQPLWATVTTAVSQAEPKSSASEIPYSVLVTESAQDVPRFAKSLWNDKGKAVKSRTIVLLSGDGGVVDLLNGSEDYASDPSSVVLAVLPFGTGNALLHSLQKPLYRDPGPSPLVLSLRSLFKGASAPLPVFRADFSSGSSIVTFTDKSKTQSASDSDSDSPDLKKEETSVSHLYGAIVASYAFHASLIFESDTPEYRVHGDKRFGMVAQDLLRESHLYKARVDVTRPGAPRPVTLPEDEHAYVLVTFVSNLERTFTISPASRPLDGRLHLNHLGPLNGDQVMAVMMAAYADGKHVDREEVRYEEIEQLRVEMQEEDDRWRKVCIDGTSVEIPRGGHMAVSKVQASPFRILVDSSLVK</sequence>
<reference evidence="2 3" key="1">
    <citation type="journal article" date="2014" name="BMC Genomics">
        <title>Comparative genome sequencing reveals chemotype-specific gene clusters in the toxigenic black mold Stachybotrys.</title>
        <authorList>
            <person name="Semeiks J."/>
            <person name="Borek D."/>
            <person name="Otwinowski Z."/>
            <person name="Grishin N.V."/>
        </authorList>
    </citation>
    <scope>NUCLEOTIDE SEQUENCE [LARGE SCALE GENOMIC DNA]</scope>
    <source>
        <strain evidence="2 3">IBT 40285</strain>
    </source>
</reference>
<dbReference type="HOGENOM" id="CLU_021934_0_0_1"/>
<dbReference type="GO" id="GO:0005737">
    <property type="term" value="C:cytoplasm"/>
    <property type="evidence" value="ECO:0007669"/>
    <property type="project" value="TreeGrafter"/>
</dbReference>
<accession>A0A084QUX4</accession>